<sequence length="610" mass="71861">MIGLTKYFLFLSENENKLNVHGMKIPQIIKLLNKNKDIKQVDLDNIHIQIINNINYINPQKITNNIVCNNSRGKEDLKSLKKKIYFNHLLLSEIVNRNNSFPLYESKECTSTNNTEDGTVKFHEHVSSQKVVYGRKKWKMVKSIGDKSSHPSSCSESYNHSYTETCNAYSDGKKKAFLKSASSVQNDFNFEEEKTNKEIFKTFELTKNYTSFVLDNILRHICTYLYNYKILNKINTEEKNGNEFVSVLLISNVFHHFFKLKFGYTYIVHFLNGLSLYRIKKDINVFTLNFELIDHYVTETTEGKNNTILEKEYDVSYIIDYLSTYTKGDEYCSTDNNSNYGSSNNRNQSERNKSSATTGEPNLNVYRFEEESKKTIYFVNLKENVLLSYNINDSYLNNFLKIIANKYNVEKISFSNYCLVLHMYSMSNHFVVNLFDSLPLLFLKNKTCTNINTFIILLNSCIFFLKGKSFINTFHSFRVYFHSNECNILIQHKSHIHVLKEKIYSLIEQIINYFLLNKEIMNNNHLLQILEILSFIKYNKILFSYIFNKINNSLCLLDKYQIFYFINSLSNYSIINNDAKNNIYVHTLKNIDQYSNTEVKELEEYLRVKY</sequence>
<evidence type="ECO:0000313" key="2">
    <source>
        <dbReference type="EMBL" id="SBS85737.1"/>
    </source>
</evidence>
<dbReference type="AlphaFoldDB" id="A0A1A8VYQ3"/>
<dbReference type="RefSeq" id="XP_028861750.1">
    <property type="nucleotide sequence ID" value="XM_029005129.1"/>
</dbReference>
<evidence type="ECO:0000256" key="1">
    <source>
        <dbReference type="SAM" id="MobiDB-lite"/>
    </source>
</evidence>
<evidence type="ECO:0000313" key="3">
    <source>
        <dbReference type="EMBL" id="SCN12853.1"/>
    </source>
</evidence>
<accession>A0A1A8VYQ3</accession>
<dbReference type="OMA" id="DKYQIFY"/>
<dbReference type="Proteomes" id="UP000078597">
    <property type="component" value="Unassembled WGS sequence"/>
</dbReference>
<dbReference type="KEGG" id="pmal:PMUG01_09042800"/>
<feature type="region of interest" description="Disordered" evidence="1">
    <location>
        <begin position="336"/>
        <end position="358"/>
    </location>
</feature>
<keyword evidence="5" id="KW-1185">Reference proteome</keyword>
<dbReference type="Proteomes" id="UP000219813">
    <property type="component" value="Chromosome 9"/>
</dbReference>
<dbReference type="OrthoDB" id="377727at2759"/>
<name>A0A1A8VYQ3_PLAMA</name>
<feature type="compositionally biased region" description="Low complexity" evidence="1">
    <location>
        <begin position="336"/>
        <end position="347"/>
    </location>
</feature>
<evidence type="ECO:0000313" key="5">
    <source>
        <dbReference type="Proteomes" id="UP000219813"/>
    </source>
</evidence>
<reference evidence="4" key="1">
    <citation type="submission" date="2016-05" db="EMBL/GenBank/DDBJ databases">
        <authorList>
            <person name="Naeem Raeece"/>
        </authorList>
    </citation>
    <scope>NUCLEOTIDE SEQUENCE [LARGE SCALE GENOMIC DNA]</scope>
</reference>
<gene>
    <name evidence="3" type="primary">PmUG01_09042800</name>
    <name evidence="2" type="ORF">PMALA_013670</name>
    <name evidence="3" type="ORF">PMUG01_09042800</name>
</gene>
<organism evidence="2 4">
    <name type="scientific">Plasmodium malariae</name>
    <dbReference type="NCBI Taxonomy" id="5858"/>
    <lineage>
        <taxon>Eukaryota</taxon>
        <taxon>Sar</taxon>
        <taxon>Alveolata</taxon>
        <taxon>Apicomplexa</taxon>
        <taxon>Aconoidasida</taxon>
        <taxon>Haemosporida</taxon>
        <taxon>Plasmodiidae</taxon>
        <taxon>Plasmodium</taxon>
        <taxon>Plasmodium (Plasmodium)</taxon>
    </lineage>
</organism>
<evidence type="ECO:0000313" key="4">
    <source>
        <dbReference type="Proteomes" id="UP000078597"/>
    </source>
</evidence>
<dbReference type="EMBL" id="LT594630">
    <property type="protein sequence ID" value="SCN12853.1"/>
    <property type="molecule type" value="Genomic_DNA"/>
</dbReference>
<dbReference type="VEuPathDB" id="PlasmoDB:PmUG01_09042800"/>
<dbReference type="EMBL" id="FLQW01000743">
    <property type="protein sequence ID" value="SBS85737.1"/>
    <property type="molecule type" value="Genomic_DNA"/>
</dbReference>
<dbReference type="GeneID" id="39868956"/>
<protein>
    <submittedName>
        <fullName evidence="2">Uncharacterized protein</fullName>
    </submittedName>
</protein>
<proteinExistence type="predicted"/>
<reference evidence="3 5" key="3">
    <citation type="submission" date="2016-06" db="EMBL/GenBank/DDBJ databases">
        <authorList>
            <consortium name="Pathogen Informatics"/>
        </authorList>
    </citation>
    <scope>NUCLEOTIDE SEQUENCE [LARGE SCALE GENOMIC DNA]</scope>
</reference>
<reference evidence="2" key="2">
    <citation type="submission" date="2016-05" db="EMBL/GenBank/DDBJ databases">
        <authorList>
            <person name="Lavstsen T."/>
            <person name="Jespersen J.S."/>
        </authorList>
    </citation>
    <scope>NUCLEOTIDE SEQUENCE [LARGE SCALE GENOMIC DNA]</scope>
</reference>